<evidence type="ECO:0000256" key="5">
    <source>
        <dbReference type="ARBA" id="ARBA00022833"/>
    </source>
</evidence>
<dbReference type="InterPro" id="IPR011011">
    <property type="entry name" value="Znf_FYVE_PHD"/>
</dbReference>
<dbReference type="GO" id="GO:0006355">
    <property type="term" value="P:regulation of DNA-templated transcription"/>
    <property type="evidence" value="ECO:0007669"/>
    <property type="project" value="TreeGrafter"/>
</dbReference>
<dbReference type="CDD" id="cd15505">
    <property type="entry name" value="PHD_ING"/>
    <property type="match status" value="1"/>
</dbReference>
<feature type="region of interest" description="Disordered" evidence="9">
    <location>
        <begin position="109"/>
        <end position="137"/>
    </location>
</feature>
<dbReference type="Proteomes" id="UP000799776">
    <property type="component" value="Unassembled WGS sequence"/>
</dbReference>
<dbReference type="InterPro" id="IPR028651">
    <property type="entry name" value="ING_fam"/>
</dbReference>
<dbReference type="GO" id="GO:0000123">
    <property type="term" value="C:histone acetyltransferase complex"/>
    <property type="evidence" value="ECO:0007669"/>
    <property type="project" value="TreeGrafter"/>
</dbReference>
<evidence type="ECO:0000256" key="4">
    <source>
        <dbReference type="ARBA" id="ARBA00022771"/>
    </source>
</evidence>
<protein>
    <recommendedName>
        <fullName evidence="10">PHD-type domain-containing protein</fullName>
    </recommendedName>
</protein>
<feature type="compositionally biased region" description="Pro residues" evidence="9">
    <location>
        <begin position="112"/>
        <end position="126"/>
    </location>
</feature>
<dbReference type="Gene3D" id="3.30.40.10">
    <property type="entry name" value="Zinc/RING finger domain, C3HC4 (zinc finger)"/>
    <property type="match status" value="1"/>
</dbReference>
<feature type="binding site" evidence="7">
    <location>
        <position position="627"/>
    </location>
    <ligand>
        <name>Zn(2+)</name>
        <dbReference type="ChEBI" id="CHEBI:29105"/>
        <label>2</label>
    </ligand>
</feature>
<comment type="subcellular location">
    <subcellularLocation>
        <location evidence="1">Nucleus</location>
    </subcellularLocation>
</comment>
<dbReference type="SMART" id="SM00249">
    <property type="entry name" value="PHD"/>
    <property type="match status" value="1"/>
</dbReference>
<evidence type="ECO:0000256" key="2">
    <source>
        <dbReference type="ARBA" id="ARBA00010210"/>
    </source>
</evidence>
<sequence>DQQATVTDFLDYTEFYPSDLVRSLALIRQLDGAYQAASHKVHELTKTYGSLPSLPEADRPDPTATRRQISAALEDAIHAREAACAEALRLHENTERHRSRLAIIKRKLQALPEPPSRDPTPPPVPVSPQSAKKNHPETVEHVNHVDHIDHVDHVENAEHVEHVEGVEEIEGVEQQSPVAVSEAMDVDEGEAPGRVKIPKTKSVKIKGPKPTPPKAPRQPGVMGTNVHSQVAGISTSNALAALTPPPPDAQPGSKWAPWHKLTEYEMAVLRKSMKKNAIWQPSDTMIRRELSQKGRGREHYERAKQHAEETGEPFLDETPMDPNKEVLDPGETSFKPIGKDEQNLINRGMKLNEMKKLKREATLREQQARGVEEGEGENTVNDGLLKSPATVNTTTTSTIPILPAGRSSSAAPSSQPPTRKGTPVPSPTSPKKPSMPSAGTRSRRTSVAPQKTSVPLPDTSSSRAPTPNPGTGIALTLNGPRRPTRAGAQSVKAASAEPPIKHEPRELRELRRGSNVSLPSPADQTTTTIGPQPESTTAAATRMSQRRGKRPAPGLVTADEDGKSKVSVGKRKKPPSKKQAGQEGGKQKAEARAGSEGIEEIDPNEPLYCLCNDVSWGTMIGCEGDDCRIEWFHISCVGLTSAPKKSVKWFCPDCRKAMH</sequence>
<dbReference type="InterPro" id="IPR024610">
    <property type="entry name" value="ING_N_histone-binding"/>
</dbReference>
<evidence type="ECO:0000313" key="11">
    <source>
        <dbReference type="EMBL" id="KAF2091778.1"/>
    </source>
</evidence>
<feature type="compositionally biased region" description="Basic and acidic residues" evidence="9">
    <location>
        <begin position="499"/>
        <end position="512"/>
    </location>
</feature>
<feature type="compositionally biased region" description="Low complexity" evidence="9">
    <location>
        <begin position="390"/>
        <end position="417"/>
    </location>
</feature>
<dbReference type="PANTHER" id="PTHR10333">
    <property type="entry name" value="INHIBITOR OF GROWTH PROTEIN"/>
    <property type="match status" value="1"/>
</dbReference>
<feature type="binding site" evidence="7">
    <location>
        <position position="609"/>
    </location>
    <ligand>
        <name>Zn(2+)</name>
        <dbReference type="ChEBI" id="CHEBI:29105"/>
        <label>1</label>
    </ligand>
</feature>
<evidence type="ECO:0000256" key="9">
    <source>
        <dbReference type="SAM" id="MobiDB-lite"/>
    </source>
</evidence>
<dbReference type="OrthoDB" id="5411773at2759"/>
<dbReference type="PANTHER" id="PTHR10333:SF94">
    <property type="entry name" value="FINGER DOMAIN PROTEIN, PUTATIVE (AFU_ORTHOLOGUE AFUA_3G11940)-RELATED"/>
    <property type="match status" value="1"/>
</dbReference>
<dbReference type="InterPro" id="IPR019786">
    <property type="entry name" value="Zinc_finger_PHD-type_CS"/>
</dbReference>
<dbReference type="SUPFAM" id="SSF57903">
    <property type="entry name" value="FYVE/PHD zinc finger"/>
    <property type="match status" value="1"/>
</dbReference>
<feature type="non-terminal residue" evidence="11">
    <location>
        <position position="1"/>
    </location>
</feature>
<dbReference type="PROSITE" id="PS01359">
    <property type="entry name" value="ZF_PHD_1"/>
    <property type="match status" value="1"/>
</dbReference>
<feature type="domain" description="PHD-type" evidence="10">
    <location>
        <begin position="606"/>
        <end position="657"/>
    </location>
</feature>
<dbReference type="GO" id="GO:0005634">
    <property type="term" value="C:nucleus"/>
    <property type="evidence" value="ECO:0007669"/>
    <property type="project" value="UniProtKB-SubCell"/>
</dbReference>
<dbReference type="Gene3D" id="6.10.140.1740">
    <property type="match status" value="1"/>
</dbReference>
<feature type="binding site" evidence="7">
    <location>
        <position position="622"/>
    </location>
    <ligand>
        <name>Zn(2+)</name>
        <dbReference type="ChEBI" id="CHEBI:29105"/>
        <label>2</label>
    </ligand>
</feature>
<dbReference type="InterPro" id="IPR013083">
    <property type="entry name" value="Znf_RING/FYVE/PHD"/>
</dbReference>
<feature type="compositionally biased region" description="Polar residues" evidence="9">
    <location>
        <begin position="514"/>
        <end position="543"/>
    </location>
</feature>
<keyword evidence="12" id="KW-1185">Reference proteome</keyword>
<dbReference type="GO" id="GO:0004402">
    <property type="term" value="F:histone acetyltransferase activity"/>
    <property type="evidence" value="ECO:0007669"/>
    <property type="project" value="TreeGrafter"/>
</dbReference>
<gene>
    <name evidence="11" type="ORF">K490DRAFT_1647</name>
</gene>
<feature type="region of interest" description="Disordered" evidence="9">
    <location>
        <begin position="356"/>
        <end position="598"/>
    </location>
</feature>
<dbReference type="EMBL" id="ML978711">
    <property type="protein sequence ID" value="KAF2091778.1"/>
    <property type="molecule type" value="Genomic_DNA"/>
</dbReference>
<feature type="binding site" evidence="7">
    <location>
        <position position="611"/>
    </location>
    <ligand>
        <name>Zn(2+)</name>
        <dbReference type="ChEBI" id="CHEBI:29105"/>
        <label>1</label>
    </ligand>
</feature>
<evidence type="ECO:0000256" key="1">
    <source>
        <dbReference type="ARBA" id="ARBA00004123"/>
    </source>
</evidence>
<keyword evidence="3 7" id="KW-0479">Metal-binding</keyword>
<comment type="similarity">
    <text evidence="2">Belongs to the ING family.</text>
</comment>
<reference evidence="11" key="1">
    <citation type="journal article" date="2020" name="Stud. Mycol.">
        <title>101 Dothideomycetes genomes: a test case for predicting lifestyles and emergence of pathogens.</title>
        <authorList>
            <person name="Haridas S."/>
            <person name="Albert R."/>
            <person name="Binder M."/>
            <person name="Bloem J."/>
            <person name="Labutti K."/>
            <person name="Salamov A."/>
            <person name="Andreopoulos B."/>
            <person name="Baker S."/>
            <person name="Barry K."/>
            <person name="Bills G."/>
            <person name="Bluhm B."/>
            <person name="Cannon C."/>
            <person name="Castanera R."/>
            <person name="Culley D."/>
            <person name="Daum C."/>
            <person name="Ezra D."/>
            <person name="Gonzalez J."/>
            <person name="Henrissat B."/>
            <person name="Kuo A."/>
            <person name="Liang C."/>
            <person name="Lipzen A."/>
            <person name="Lutzoni F."/>
            <person name="Magnuson J."/>
            <person name="Mondo S."/>
            <person name="Nolan M."/>
            <person name="Ohm R."/>
            <person name="Pangilinan J."/>
            <person name="Park H.-J."/>
            <person name="Ramirez L."/>
            <person name="Alfaro M."/>
            <person name="Sun H."/>
            <person name="Tritt A."/>
            <person name="Yoshinaga Y."/>
            <person name="Zwiers L.-H."/>
            <person name="Turgeon B."/>
            <person name="Goodwin S."/>
            <person name="Spatafora J."/>
            <person name="Crous P."/>
            <person name="Grigoriev I."/>
        </authorList>
    </citation>
    <scope>NUCLEOTIDE SEQUENCE</scope>
    <source>
        <strain evidence="11">CBS 121410</strain>
    </source>
</reference>
<dbReference type="GO" id="GO:0008270">
    <property type="term" value="F:zinc ion binding"/>
    <property type="evidence" value="ECO:0007669"/>
    <property type="project" value="UniProtKB-KW"/>
</dbReference>
<name>A0A9P4I2E9_9PEZI</name>
<proteinExistence type="inferred from homology"/>
<dbReference type="InterPro" id="IPR001965">
    <property type="entry name" value="Znf_PHD"/>
</dbReference>
<feature type="binding site" evidence="7">
    <location>
        <position position="636"/>
    </location>
    <ligand>
        <name>Zn(2+)</name>
        <dbReference type="ChEBI" id="CHEBI:29105"/>
        <label>1</label>
    </ligand>
</feature>
<evidence type="ECO:0000256" key="7">
    <source>
        <dbReference type="PIRSR" id="PIRSR628651-51"/>
    </source>
</evidence>
<organism evidence="11 12">
    <name type="scientific">Saccharata proteae CBS 121410</name>
    <dbReference type="NCBI Taxonomy" id="1314787"/>
    <lineage>
        <taxon>Eukaryota</taxon>
        <taxon>Fungi</taxon>
        <taxon>Dikarya</taxon>
        <taxon>Ascomycota</taxon>
        <taxon>Pezizomycotina</taxon>
        <taxon>Dothideomycetes</taxon>
        <taxon>Dothideomycetes incertae sedis</taxon>
        <taxon>Botryosphaeriales</taxon>
        <taxon>Saccharataceae</taxon>
        <taxon>Saccharata</taxon>
    </lineage>
</organism>
<dbReference type="InterPro" id="IPR019787">
    <property type="entry name" value="Znf_PHD-finger"/>
</dbReference>
<comment type="caution">
    <text evidence="11">The sequence shown here is derived from an EMBL/GenBank/DDBJ whole genome shotgun (WGS) entry which is preliminary data.</text>
</comment>
<feature type="binding site" evidence="7">
    <location>
        <position position="651"/>
    </location>
    <ligand>
        <name>Zn(2+)</name>
        <dbReference type="ChEBI" id="CHEBI:29105"/>
        <label>2</label>
    </ligand>
</feature>
<feature type="binding site" evidence="7">
    <location>
        <position position="654"/>
    </location>
    <ligand>
        <name>Zn(2+)</name>
        <dbReference type="ChEBI" id="CHEBI:29105"/>
        <label>2</label>
    </ligand>
</feature>
<evidence type="ECO:0000256" key="6">
    <source>
        <dbReference type="ARBA" id="ARBA00023242"/>
    </source>
</evidence>
<feature type="compositionally biased region" description="Basic and acidic residues" evidence="9">
    <location>
        <begin position="356"/>
        <end position="372"/>
    </location>
</feature>
<dbReference type="SMART" id="SM01408">
    <property type="entry name" value="ING"/>
    <property type="match status" value="1"/>
</dbReference>
<dbReference type="AlphaFoldDB" id="A0A9P4I2E9"/>
<evidence type="ECO:0000256" key="3">
    <source>
        <dbReference type="ARBA" id="ARBA00022723"/>
    </source>
</evidence>
<dbReference type="PROSITE" id="PS50016">
    <property type="entry name" value="ZF_PHD_2"/>
    <property type="match status" value="1"/>
</dbReference>
<evidence type="ECO:0000256" key="8">
    <source>
        <dbReference type="PROSITE-ProRule" id="PRU00146"/>
    </source>
</evidence>
<accession>A0A9P4I2E9</accession>
<evidence type="ECO:0000313" key="12">
    <source>
        <dbReference type="Proteomes" id="UP000799776"/>
    </source>
</evidence>
<keyword evidence="6" id="KW-0539">Nucleus</keyword>
<keyword evidence="5 7" id="KW-0862">Zinc</keyword>
<feature type="binding site" evidence="7">
    <location>
        <position position="633"/>
    </location>
    <ligand>
        <name>Zn(2+)</name>
        <dbReference type="ChEBI" id="CHEBI:29105"/>
        <label>1</label>
    </ligand>
</feature>
<keyword evidence="4 8" id="KW-0863">Zinc-finger</keyword>
<evidence type="ECO:0000259" key="10">
    <source>
        <dbReference type="PROSITE" id="PS50016"/>
    </source>
</evidence>
<feature type="non-terminal residue" evidence="11">
    <location>
        <position position="659"/>
    </location>
</feature>
<feature type="compositionally biased region" description="Polar residues" evidence="9">
    <location>
        <begin position="445"/>
        <end position="465"/>
    </location>
</feature>